<dbReference type="InterPro" id="IPR000277">
    <property type="entry name" value="Cys/Met-Metab_PyrdxlP-dep_enz"/>
</dbReference>
<feature type="modified residue" description="N6-(pyridoxal phosphate)lysine" evidence="5">
    <location>
        <position position="208"/>
    </location>
</feature>
<dbReference type="GO" id="GO:0019346">
    <property type="term" value="P:transsulfuration"/>
    <property type="evidence" value="ECO:0007669"/>
    <property type="project" value="InterPro"/>
</dbReference>
<dbReference type="Gene3D" id="3.90.1150.10">
    <property type="entry name" value="Aspartate Aminotransferase, domain 1"/>
    <property type="match status" value="1"/>
</dbReference>
<dbReference type="AlphaFoldDB" id="A0A563U427"/>
<evidence type="ECO:0000256" key="4">
    <source>
        <dbReference type="ARBA" id="ARBA00022898"/>
    </source>
</evidence>
<evidence type="ECO:0000313" key="8">
    <source>
        <dbReference type="Proteomes" id="UP000318010"/>
    </source>
</evidence>
<name>A0A563U427_9SPHI</name>
<keyword evidence="8" id="KW-1185">Reference proteome</keyword>
<evidence type="ECO:0000256" key="2">
    <source>
        <dbReference type="ARBA" id="ARBA00009077"/>
    </source>
</evidence>
<dbReference type="InterPro" id="IPR015421">
    <property type="entry name" value="PyrdxlP-dep_Trfase_major"/>
</dbReference>
<dbReference type="GO" id="GO:0003961">
    <property type="term" value="F:O-acetylhomoserine aminocarboxypropyltransferase activity"/>
    <property type="evidence" value="ECO:0007669"/>
    <property type="project" value="TreeGrafter"/>
</dbReference>
<comment type="cofactor">
    <cofactor evidence="1 6">
        <name>pyridoxal 5'-phosphate</name>
        <dbReference type="ChEBI" id="CHEBI:597326"/>
    </cofactor>
</comment>
<organism evidence="7 8">
    <name type="scientific">Mucilaginibacter achroorhodeus</name>
    <dbReference type="NCBI Taxonomy" id="2599294"/>
    <lineage>
        <taxon>Bacteria</taxon>
        <taxon>Pseudomonadati</taxon>
        <taxon>Bacteroidota</taxon>
        <taxon>Sphingobacteriia</taxon>
        <taxon>Sphingobacteriales</taxon>
        <taxon>Sphingobacteriaceae</taxon>
        <taxon>Mucilaginibacter</taxon>
    </lineage>
</organism>
<dbReference type="RefSeq" id="WP_146271171.1">
    <property type="nucleotide sequence ID" value="NZ_VOEI01000003.1"/>
</dbReference>
<evidence type="ECO:0000313" key="7">
    <source>
        <dbReference type="EMBL" id="TWR26085.1"/>
    </source>
</evidence>
<reference evidence="7 8" key="1">
    <citation type="submission" date="2019-07" db="EMBL/GenBank/DDBJ databases">
        <authorList>
            <person name="Kim J."/>
        </authorList>
    </citation>
    <scope>NUCLEOTIDE SEQUENCE [LARGE SCALE GENOMIC DNA]</scope>
    <source>
        <strain evidence="7 8">MJ1a</strain>
    </source>
</reference>
<dbReference type="PANTHER" id="PTHR43797:SF2">
    <property type="entry name" value="HOMOCYSTEINE_CYSTEINE SYNTHASE"/>
    <property type="match status" value="1"/>
</dbReference>
<dbReference type="CDD" id="cd00614">
    <property type="entry name" value="CGS_like"/>
    <property type="match status" value="1"/>
</dbReference>
<evidence type="ECO:0000256" key="1">
    <source>
        <dbReference type="ARBA" id="ARBA00001933"/>
    </source>
</evidence>
<evidence type="ECO:0000256" key="5">
    <source>
        <dbReference type="PIRSR" id="PIRSR001434-2"/>
    </source>
</evidence>
<dbReference type="GO" id="GO:0071269">
    <property type="term" value="P:L-homocysteine biosynthetic process"/>
    <property type="evidence" value="ECO:0007669"/>
    <property type="project" value="TreeGrafter"/>
</dbReference>
<dbReference type="Proteomes" id="UP000318010">
    <property type="component" value="Unassembled WGS sequence"/>
</dbReference>
<proteinExistence type="inferred from homology"/>
<gene>
    <name evidence="7" type="ORF">FPZ42_10665</name>
</gene>
<evidence type="ECO:0000256" key="3">
    <source>
        <dbReference type="ARBA" id="ARBA00022679"/>
    </source>
</evidence>
<dbReference type="GO" id="GO:0006535">
    <property type="term" value="P:cysteine biosynthetic process from serine"/>
    <property type="evidence" value="ECO:0007669"/>
    <property type="project" value="TreeGrafter"/>
</dbReference>
<dbReference type="SUPFAM" id="SSF53383">
    <property type="entry name" value="PLP-dependent transferases"/>
    <property type="match status" value="1"/>
</dbReference>
<dbReference type="PIRSF" id="PIRSF001434">
    <property type="entry name" value="CGS"/>
    <property type="match status" value="1"/>
</dbReference>
<dbReference type="NCBIfam" id="TIGR01326">
    <property type="entry name" value="OAH_OAS_sulfhy"/>
    <property type="match status" value="1"/>
</dbReference>
<comment type="similarity">
    <text evidence="2 6">Belongs to the trans-sulfuration enzymes family.</text>
</comment>
<evidence type="ECO:0000256" key="6">
    <source>
        <dbReference type="RuleBase" id="RU362118"/>
    </source>
</evidence>
<dbReference type="PANTHER" id="PTHR43797">
    <property type="entry name" value="HOMOCYSTEINE/CYSTEINE SYNTHASE"/>
    <property type="match status" value="1"/>
</dbReference>
<dbReference type="GO" id="GO:0004124">
    <property type="term" value="F:cysteine synthase activity"/>
    <property type="evidence" value="ECO:0007669"/>
    <property type="project" value="TreeGrafter"/>
</dbReference>
<dbReference type="Pfam" id="PF01053">
    <property type="entry name" value="Cys_Met_Meta_PP"/>
    <property type="match status" value="1"/>
</dbReference>
<dbReference type="Gene3D" id="3.40.640.10">
    <property type="entry name" value="Type I PLP-dependent aspartate aminotransferase-like (Major domain)"/>
    <property type="match status" value="1"/>
</dbReference>
<keyword evidence="4 5" id="KW-0663">Pyridoxal phosphate</keyword>
<dbReference type="GO" id="GO:0030170">
    <property type="term" value="F:pyridoxal phosphate binding"/>
    <property type="evidence" value="ECO:0007669"/>
    <property type="project" value="InterPro"/>
</dbReference>
<dbReference type="EMBL" id="VOEI01000003">
    <property type="protein sequence ID" value="TWR26085.1"/>
    <property type="molecule type" value="Genomic_DNA"/>
</dbReference>
<comment type="caution">
    <text evidence="7">The sequence shown here is derived from an EMBL/GenBank/DDBJ whole genome shotgun (WGS) entry which is preliminary data.</text>
</comment>
<dbReference type="InterPro" id="IPR015422">
    <property type="entry name" value="PyrdxlP-dep_Trfase_small"/>
</dbReference>
<dbReference type="GO" id="GO:0005737">
    <property type="term" value="C:cytoplasm"/>
    <property type="evidence" value="ECO:0007669"/>
    <property type="project" value="TreeGrafter"/>
</dbReference>
<dbReference type="InterPro" id="IPR006235">
    <property type="entry name" value="OAc-hSer/O-AcSer_sulfhydrylase"/>
</dbReference>
<dbReference type="FunFam" id="3.40.640.10:FF:000035">
    <property type="entry name" value="O-succinylhomoserine sulfhydrylase"/>
    <property type="match status" value="1"/>
</dbReference>
<dbReference type="OrthoDB" id="9773476at2"/>
<keyword evidence="3 7" id="KW-0808">Transferase</keyword>
<dbReference type="InterPro" id="IPR015424">
    <property type="entry name" value="PyrdxlP-dep_Trfase"/>
</dbReference>
<protein>
    <submittedName>
        <fullName evidence="7">O-acetylhomoserine aminocarboxypropyltransferase/cysteine synthase</fullName>
    </submittedName>
</protein>
<accession>A0A563U427</accession>
<sequence>MSALKFETLQLHAGQEVDPTTGSRAVPLYQTTSYVFNNAEHGANLFALKEFGNIYTRLMNPTTDVFEKRIAALEGGVAALATSSGQAAQFIALNNILQAGDNFVTSPYLYGGTYNQFKVAFKRLGIEVRFAEDDTAENLEKHIDAKTKAIYVETIGNPGFNIPDFDQVAALAKKHDLPLIVDNTFAAGGYLFRPLQHGANIVVESTTKWINGHGTSIGGVIVDGGNYNWGNGKFPQFTEPSEGYHGLIFNDVFGINGPFGNINFIIRARVEGLRDFGPSQSPFNSWLNIQGLETLSLRVQRHVDNALELAKWLEQHPQVEKVNYPGLESSPNHTNAKKYLKNGFGAVLSFEVKGGQENASAVIDNLKLVSHLANVGDSKTLIIQPSVTTHQQLSDAEQLSAGVTPALLRVAVGIEHIDDIKADFEQAFVKIGQLAYA</sequence>